<reference evidence="2" key="1">
    <citation type="journal article" date="2019" name="Int. J. Syst. Evol. Microbiol.">
        <title>The Global Catalogue of Microorganisms (GCM) 10K type strain sequencing project: providing services to taxonomists for standard genome sequencing and annotation.</title>
        <authorList>
            <consortium name="The Broad Institute Genomics Platform"/>
            <consortium name="The Broad Institute Genome Sequencing Center for Infectious Disease"/>
            <person name="Wu L."/>
            <person name="Ma J."/>
        </authorList>
    </citation>
    <scope>NUCLEOTIDE SEQUENCE [LARGE SCALE GENOMIC DNA]</scope>
    <source>
        <strain evidence="2">IBRC 10765</strain>
    </source>
</reference>
<dbReference type="SMART" id="SM00855">
    <property type="entry name" value="PGAM"/>
    <property type="match status" value="1"/>
</dbReference>
<dbReference type="Pfam" id="PF00300">
    <property type="entry name" value="His_Phos_1"/>
    <property type="match status" value="1"/>
</dbReference>
<dbReference type="InterPro" id="IPR013078">
    <property type="entry name" value="His_Pase_superF_clade-1"/>
</dbReference>
<keyword evidence="2" id="KW-1185">Reference proteome</keyword>
<dbReference type="InterPro" id="IPR004449">
    <property type="entry name" value="SixA"/>
</dbReference>
<dbReference type="SUPFAM" id="SSF53254">
    <property type="entry name" value="Phosphoglycerate mutase-like"/>
    <property type="match status" value="1"/>
</dbReference>
<dbReference type="EMBL" id="JBHRYR010000003">
    <property type="protein sequence ID" value="MFC3853324.1"/>
    <property type="molecule type" value="Genomic_DNA"/>
</dbReference>
<evidence type="ECO:0000313" key="1">
    <source>
        <dbReference type="EMBL" id="MFC3853324.1"/>
    </source>
</evidence>
<dbReference type="Proteomes" id="UP001595617">
    <property type="component" value="Unassembled WGS sequence"/>
</dbReference>
<sequence>MLELFLLRHGEAEARAAHDSQRRLTQQGEAEIGRAAQKLPTQLSGLIHSPYVRTQQSAQLVLQHSQAEQVISADWITPDAAVSDAIDQLQALEGTWLLVTHNPFVSYLAAQLSAISVNQTSFSTGSLALLAGAQALPGTLSFAWK</sequence>
<dbReference type="InterPro" id="IPR029033">
    <property type="entry name" value="His_PPase_superfam"/>
</dbReference>
<gene>
    <name evidence="1" type="primary">sixA</name>
    <name evidence="1" type="ORF">ACFOOG_10820</name>
</gene>
<protein>
    <submittedName>
        <fullName evidence="1">Phosphohistidine phosphatase SixA</fullName>
    </submittedName>
</protein>
<dbReference type="Gene3D" id="3.40.50.1240">
    <property type="entry name" value="Phosphoglycerate mutase-like"/>
    <property type="match status" value="1"/>
</dbReference>
<evidence type="ECO:0000313" key="2">
    <source>
        <dbReference type="Proteomes" id="UP001595617"/>
    </source>
</evidence>
<name>A0ABV7ZZ43_9GAMM</name>
<dbReference type="CDD" id="cd07067">
    <property type="entry name" value="HP_PGM_like"/>
    <property type="match status" value="1"/>
</dbReference>
<proteinExistence type="predicted"/>
<dbReference type="RefSeq" id="WP_380696370.1">
    <property type="nucleotide sequence ID" value="NZ_JBHRYR010000003.1"/>
</dbReference>
<dbReference type="NCBIfam" id="TIGR00249">
    <property type="entry name" value="sixA"/>
    <property type="match status" value="1"/>
</dbReference>
<accession>A0ABV7ZZ43</accession>
<comment type="caution">
    <text evidence="1">The sequence shown here is derived from an EMBL/GenBank/DDBJ whole genome shotgun (WGS) entry which is preliminary data.</text>
</comment>
<organism evidence="1 2">
    <name type="scientific">Saccharospirillum mangrovi</name>
    <dbReference type="NCBI Taxonomy" id="2161747"/>
    <lineage>
        <taxon>Bacteria</taxon>
        <taxon>Pseudomonadati</taxon>
        <taxon>Pseudomonadota</taxon>
        <taxon>Gammaproteobacteria</taxon>
        <taxon>Oceanospirillales</taxon>
        <taxon>Saccharospirillaceae</taxon>
        <taxon>Saccharospirillum</taxon>
    </lineage>
</organism>